<comment type="caution">
    <text evidence="1">The sequence shown here is derived from an EMBL/GenBank/DDBJ whole genome shotgun (WGS) entry which is preliminary data.</text>
</comment>
<protein>
    <recommendedName>
        <fullName evidence="2">DOD-type homing endonuclease domain-containing protein</fullName>
    </recommendedName>
</protein>
<sequence>ENIEKESIIYQILNEESSSIQNFKEVLKENLYKSTELRMSEKYNIIKILQKKDITEEDDYELKLLLNKLSKKELTSLLGRGFKNYSRNQEIPTENIKPSATPLSFATAGRVITPRDSERHQRIRAFVLKQLDYYSKTGERLNSMAEITSTLKMKRDTGRDIARKFLKDLFKSNSKVVYDMIFGKAYTSIHKVRQAVAKAGFILKTTATEWFQMVKNRRQKELRQLKVNVKCIKEGHITYKAIRKLPKPIFTPKYKVKSSYIEKIIIKAAMEYLTIIKGTYKYSPDVRNLNFKRSIAVDRILDMKKMYESYVSRKIPHHVIYRIQLKKSGILKKSLFPRYDFLTMPFTSKIRIGQAIIKYETGNIRTLKTRIGGYLSKAFNINPIHRSQDTFSKDLRAMVGLSDLETDKKIISKKKEMARSMLKVDILHISFSREEINAAERFWIFYFKTLNPNYGYNIQLGGSGTHRARIRHDVISILNQRDLTFFDIDMVLKDSLQQGFFGTGGAKEFVMDELGLSRFELDSILKYFYDDLVQEHFPGKSPTFSTVKDLYIGNKIINLMDVGFWNRDEIGKQIGLKMRDASGEIIGSSYNRLEQICRRIFKKGFDDLKMEKLDIIIFPEVRKRHMKGQLSYTEIAEFVPGMDGAQIRYWMDKIYGYRIPSSTSFRTGSRDSSGLEELRRLVKRDIVIPLLILNVDGDTILKTLGYIPGSDGRFRDKQEYFRKIFNYGENNRVDETTARLIFTGQYIPPKAWNQFNKKFKPWWEHLKDFLDGFY</sequence>
<reference evidence="1" key="1">
    <citation type="journal article" date="2015" name="Nature">
        <title>Complex archaea that bridge the gap between prokaryotes and eukaryotes.</title>
        <authorList>
            <person name="Spang A."/>
            <person name="Saw J.H."/>
            <person name="Jorgensen S.L."/>
            <person name="Zaremba-Niedzwiedzka K."/>
            <person name="Martijn J."/>
            <person name="Lind A.E."/>
            <person name="van Eijk R."/>
            <person name="Schleper C."/>
            <person name="Guy L."/>
            <person name="Ettema T.J."/>
        </authorList>
    </citation>
    <scope>NUCLEOTIDE SEQUENCE</scope>
</reference>
<name>A0A0F9I4D6_9ZZZZ</name>
<dbReference type="EMBL" id="LAZR01013340">
    <property type="protein sequence ID" value="KKM22397.1"/>
    <property type="molecule type" value="Genomic_DNA"/>
</dbReference>
<organism evidence="1">
    <name type="scientific">marine sediment metagenome</name>
    <dbReference type="NCBI Taxonomy" id="412755"/>
    <lineage>
        <taxon>unclassified sequences</taxon>
        <taxon>metagenomes</taxon>
        <taxon>ecological metagenomes</taxon>
    </lineage>
</organism>
<accession>A0A0F9I4D6</accession>
<gene>
    <name evidence="1" type="ORF">LCGC14_1625780</name>
</gene>
<dbReference type="AlphaFoldDB" id="A0A0F9I4D6"/>
<proteinExistence type="predicted"/>
<evidence type="ECO:0008006" key="2">
    <source>
        <dbReference type="Google" id="ProtNLM"/>
    </source>
</evidence>
<evidence type="ECO:0000313" key="1">
    <source>
        <dbReference type="EMBL" id="KKM22397.1"/>
    </source>
</evidence>
<feature type="non-terminal residue" evidence="1">
    <location>
        <position position="1"/>
    </location>
</feature>